<dbReference type="GO" id="GO:0046872">
    <property type="term" value="F:metal ion binding"/>
    <property type="evidence" value="ECO:0007669"/>
    <property type="project" value="UniProtKB-KW"/>
</dbReference>
<organism evidence="6 7">
    <name type="scientific">Tepidiphilus thermophilus</name>
    <dbReference type="NCBI Taxonomy" id="876478"/>
    <lineage>
        <taxon>Bacteria</taxon>
        <taxon>Pseudomonadati</taxon>
        <taxon>Pseudomonadota</taxon>
        <taxon>Hydrogenophilia</taxon>
        <taxon>Hydrogenophilales</taxon>
        <taxon>Hydrogenophilaceae</taxon>
        <taxon>Tepidiphilus</taxon>
    </lineage>
</organism>
<feature type="region of interest" description="Disordered" evidence="4">
    <location>
        <begin position="158"/>
        <end position="178"/>
    </location>
</feature>
<feature type="domain" description="Hemerythrin-like" evidence="5">
    <location>
        <begin position="27"/>
        <end position="151"/>
    </location>
</feature>
<evidence type="ECO:0000313" key="6">
    <source>
        <dbReference type="EMBL" id="CUB07810.1"/>
    </source>
</evidence>
<dbReference type="AlphaFoldDB" id="A0A0K6IXG3"/>
<dbReference type="InterPro" id="IPR012312">
    <property type="entry name" value="Hemerythrin-like"/>
</dbReference>
<dbReference type="Pfam" id="PF01814">
    <property type="entry name" value="Hemerythrin"/>
    <property type="match status" value="1"/>
</dbReference>
<name>A0A0K6IXG3_9PROT</name>
<dbReference type="SUPFAM" id="SSF47188">
    <property type="entry name" value="Hemerythrin-like"/>
    <property type="match status" value="1"/>
</dbReference>
<evidence type="ECO:0000256" key="3">
    <source>
        <dbReference type="ARBA" id="ARBA00023004"/>
    </source>
</evidence>
<dbReference type="InterPro" id="IPR050669">
    <property type="entry name" value="Hemerythrin"/>
</dbReference>
<dbReference type="CDD" id="cd12107">
    <property type="entry name" value="Hemerythrin"/>
    <property type="match status" value="1"/>
</dbReference>
<evidence type="ECO:0000313" key="7">
    <source>
        <dbReference type="Proteomes" id="UP000182108"/>
    </source>
</evidence>
<dbReference type="InterPro" id="IPR012827">
    <property type="entry name" value="Hemerythrin_metal-bd"/>
</dbReference>
<comment type="similarity">
    <text evidence="1">Belongs to the hemerythrin family.</text>
</comment>
<accession>A0A0K6IXG3</accession>
<gene>
    <name evidence="6" type="ORF">Ga0061068_11231</name>
</gene>
<keyword evidence="7" id="KW-1185">Reference proteome</keyword>
<protein>
    <submittedName>
        <fullName evidence="6">Hemerythrin-like metal-binding domain</fullName>
    </submittedName>
</protein>
<reference evidence="7" key="1">
    <citation type="submission" date="2015-08" db="EMBL/GenBank/DDBJ databases">
        <authorList>
            <person name="Babu N.S."/>
            <person name="Beckwith C.J."/>
            <person name="Beseler K.G."/>
            <person name="Brison A."/>
            <person name="Carone J.V."/>
            <person name="Caskin T.P."/>
            <person name="Diamond M."/>
            <person name="Durham M.E."/>
            <person name="Foxe J.M."/>
            <person name="Go M."/>
            <person name="Henderson B.A."/>
            <person name="Jones I.B."/>
            <person name="McGettigan J.A."/>
            <person name="Micheletti S.J."/>
            <person name="Nasrallah M.E."/>
            <person name="Ortiz D."/>
            <person name="Piller C.R."/>
            <person name="Privatt S.R."/>
            <person name="Schneider S.L."/>
            <person name="Sharp S."/>
            <person name="Smith T.C."/>
            <person name="Stanton J.D."/>
            <person name="Ullery H.E."/>
            <person name="Wilson R.J."/>
            <person name="Serrano M.G."/>
            <person name="Buck G."/>
            <person name="Lee V."/>
            <person name="Wang Y."/>
            <person name="Carvalho R."/>
            <person name="Voegtly L."/>
            <person name="Shi R."/>
            <person name="Duckworth R."/>
            <person name="Johnson A."/>
            <person name="Loviza R."/>
            <person name="Walstead R."/>
            <person name="Shah Z."/>
            <person name="Kiflezghi M."/>
            <person name="Wade K."/>
            <person name="Ball S.L."/>
            <person name="Bradley K.W."/>
            <person name="Asai D.J."/>
            <person name="Bowman C.A."/>
            <person name="Russell D.A."/>
            <person name="Pope W.H."/>
            <person name="Jacobs-Sera D."/>
            <person name="Hendrix R.W."/>
            <person name="Hatfull G.F."/>
        </authorList>
    </citation>
    <scope>NUCLEOTIDE SEQUENCE [LARGE SCALE GENOMIC DNA]</scope>
    <source>
        <strain evidence="7">JCM 19170</strain>
    </source>
</reference>
<dbReference type="PANTHER" id="PTHR37164">
    <property type="entry name" value="BACTERIOHEMERYTHRIN"/>
    <property type="match status" value="1"/>
</dbReference>
<dbReference type="Gene3D" id="1.20.120.50">
    <property type="entry name" value="Hemerythrin-like"/>
    <property type="match status" value="1"/>
</dbReference>
<keyword evidence="2" id="KW-0479">Metal-binding</keyword>
<proteinExistence type="inferred from homology"/>
<dbReference type="EMBL" id="CYHH01000012">
    <property type="protein sequence ID" value="CUB07810.1"/>
    <property type="molecule type" value="Genomic_DNA"/>
</dbReference>
<dbReference type="NCBIfam" id="NF033749">
    <property type="entry name" value="bact_hemeryth"/>
    <property type="match status" value="1"/>
</dbReference>
<dbReference type="NCBIfam" id="TIGR02481">
    <property type="entry name" value="hemeryth_dom"/>
    <property type="match status" value="1"/>
</dbReference>
<evidence type="ECO:0000256" key="2">
    <source>
        <dbReference type="ARBA" id="ARBA00022723"/>
    </source>
</evidence>
<dbReference type="Proteomes" id="UP000182108">
    <property type="component" value="Unassembled WGS sequence"/>
</dbReference>
<sequence>MNSPAMDPRPEPAFQLQWREALSVHNDAIDRDHRWLIELVDRIQSLILRRASLAQLTVALDELARYTEEHFTREEAIQRAAGYPHLGEHHRAHETLKRQLQDLTGRILAQPVDRTTLDALDDDTRRDLLSLLRSWLIDHIIKEDLQLRPWLERFPRDWNPADAPSRPPEKTHQTATPG</sequence>
<dbReference type="OrthoDB" id="5296936at2"/>
<evidence type="ECO:0000256" key="4">
    <source>
        <dbReference type="SAM" id="MobiDB-lite"/>
    </source>
</evidence>
<dbReference type="InterPro" id="IPR035938">
    <property type="entry name" value="Hemerythrin-like_sf"/>
</dbReference>
<dbReference type="PANTHER" id="PTHR37164:SF1">
    <property type="entry name" value="BACTERIOHEMERYTHRIN"/>
    <property type="match status" value="1"/>
</dbReference>
<keyword evidence="3" id="KW-0408">Iron</keyword>
<evidence type="ECO:0000256" key="1">
    <source>
        <dbReference type="ARBA" id="ARBA00010587"/>
    </source>
</evidence>
<evidence type="ECO:0000259" key="5">
    <source>
        <dbReference type="Pfam" id="PF01814"/>
    </source>
</evidence>